<evidence type="ECO:0000256" key="2">
    <source>
        <dbReference type="ARBA" id="ARBA00008644"/>
    </source>
</evidence>
<keyword evidence="6" id="KW-0508">mRNA splicing</keyword>
<evidence type="ECO:0000259" key="10">
    <source>
        <dbReference type="Pfam" id="PF23231"/>
    </source>
</evidence>
<comment type="caution">
    <text evidence="12">The sequence shown here is derived from an EMBL/GenBank/DDBJ whole genome shotgun (WGS) entry which is preliminary data.</text>
</comment>
<organism evidence="12 13">
    <name type="scientific">Raphidocelis subcapitata</name>
    <dbReference type="NCBI Taxonomy" id="307507"/>
    <lineage>
        <taxon>Eukaryota</taxon>
        <taxon>Viridiplantae</taxon>
        <taxon>Chlorophyta</taxon>
        <taxon>core chlorophytes</taxon>
        <taxon>Chlorophyceae</taxon>
        <taxon>CS clade</taxon>
        <taxon>Sphaeropleales</taxon>
        <taxon>Selenastraceae</taxon>
        <taxon>Raphidocelis</taxon>
    </lineage>
</organism>
<dbReference type="SMART" id="SM00386">
    <property type="entry name" value="HAT"/>
    <property type="match status" value="7"/>
</dbReference>
<sequence>MAAPPVVASRAQLDALGDLMPTDDDLLYEEELLRNPYSLKMWWRYIQARTDASARRRYVLYERALKALPGSYKLLLEGGRVTATRRAFDRALAALPITQHDRVWPLYLRFVGQPGMPVETSRRVYRRYLQLEPGHVEEYIAYCRAHGLWGEVASRLAASLNDDTFRSLEGKTKHQLWLELCDAVTRHPREVVGSGVDVEGVLRGGIRRFTEEVGRLWTSLADYYIRRAMFEKARDVYEEGLTSVVTVGFGGLGRGFGCAFAKFYERHGDVPNARIIFDKAVQVAYRYVDDLASVWCEWAEMELRHNNYKRALDLMRRATAKPQRPRQLSADEERALPVQERLYRSSKLWSFYADLEESLGTLESACRVYDGMLELRIATPQVVLNYALMLQEAKHWEDAFRVYEKGVALFKYPHVGVIWAAYLAQFVARYGGAKLERARDLFESALADAPPDKAKPLFLEYARLEEQHGLARRAMEVYARALQGVTKEERLPVLDVYVARAAEFFGVAKVREIYEAAIESQPPHDFSNDATRQLCVRYAALERKLGEVDRARAVLAHGASLADPRRPGEAGAAYWAAWNDFEVRHGNEDTFKEMLRIKRSVAASYAQSHIDTGAQLAAAAAAAAAAGSKRPEPEGGHDSMAALEAAAEAAPAAGGTRLSGFVSAGVIQQGQGEQQQDGGGGGGEEGRRQGGANPEEIELGGGEEEEEGGGGGGGGGGGAEEGEEAEDGGLEERAVPAAVFGSLAAAAGGGAGGEGALERFKKRRVE</sequence>
<evidence type="ECO:0000256" key="6">
    <source>
        <dbReference type="ARBA" id="ARBA00023187"/>
    </source>
</evidence>
<dbReference type="GO" id="GO:0000974">
    <property type="term" value="C:Prp19 complex"/>
    <property type="evidence" value="ECO:0007669"/>
    <property type="project" value="TreeGrafter"/>
</dbReference>
<evidence type="ECO:0000256" key="4">
    <source>
        <dbReference type="ARBA" id="ARBA00022728"/>
    </source>
</evidence>
<dbReference type="GO" id="GO:0000349">
    <property type="term" value="P:generation of catalytic spliceosome for first transesterification step"/>
    <property type="evidence" value="ECO:0007669"/>
    <property type="project" value="TreeGrafter"/>
</dbReference>
<dbReference type="InterPro" id="IPR056350">
    <property type="entry name" value="HAT_Syf1_central"/>
</dbReference>
<dbReference type="InterPro" id="IPR055433">
    <property type="entry name" value="HAT_Syf1-like_N"/>
</dbReference>
<dbReference type="Pfam" id="PF23231">
    <property type="entry name" value="HAT_Syf1_CNRKL1_C"/>
    <property type="match status" value="1"/>
</dbReference>
<gene>
    <name evidence="12" type="ORF">Rsub_02787</name>
</gene>
<dbReference type="PANTHER" id="PTHR11246:SF5">
    <property type="entry name" value="PRE-MRNA-SPLICING FACTOR SYF1"/>
    <property type="match status" value="1"/>
</dbReference>
<dbReference type="InterPro" id="IPR045075">
    <property type="entry name" value="Syf1-like"/>
</dbReference>
<evidence type="ECO:0000313" key="12">
    <source>
        <dbReference type="EMBL" id="GBF90079.1"/>
    </source>
</evidence>
<feature type="domain" description="Pre-mRNA-splicing factor SYF1 central HAT repeats" evidence="9">
    <location>
        <begin position="136"/>
        <end position="247"/>
    </location>
</feature>
<dbReference type="FunFam" id="1.25.40.10:FF:000023">
    <property type="entry name" value="Pre-mRNA-splicing factor SYF1"/>
    <property type="match status" value="1"/>
</dbReference>
<feature type="compositionally biased region" description="Acidic residues" evidence="8">
    <location>
        <begin position="720"/>
        <end position="729"/>
    </location>
</feature>
<evidence type="ECO:0000256" key="8">
    <source>
        <dbReference type="SAM" id="MobiDB-lite"/>
    </source>
</evidence>
<name>A0A2V0NRX8_9CHLO</name>
<dbReference type="Pfam" id="PF23220">
    <property type="entry name" value="HAT_Syf1_M"/>
    <property type="match status" value="1"/>
</dbReference>
<dbReference type="InParanoid" id="A0A2V0NRX8"/>
<proteinExistence type="inferred from homology"/>
<dbReference type="AlphaFoldDB" id="A0A2V0NRX8"/>
<dbReference type="STRING" id="307507.A0A2V0NRX8"/>
<feature type="domain" description="Pre-mRNA-splicing factor Syf1-like N-terminal HAT-repeats" evidence="11">
    <location>
        <begin position="74"/>
        <end position="133"/>
    </location>
</feature>
<dbReference type="Pfam" id="PF23233">
    <property type="entry name" value="HAT_Syf1_CNRKL1_N"/>
    <property type="match status" value="1"/>
</dbReference>
<keyword evidence="5" id="KW-0677">Repeat</keyword>
<evidence type="ECO:0000313" key="13">
    <source>
        <dbReference type="Proteomes" id="UP000247498"/>
    </source>
</evidence>
<protein>
    <submittedName>
        <fullName evidence="12">Pre-mRNA-splicing factor</fullName>
    </submittedName>
</protein>
<keyword evidence="13" id="KW-1185">Reference proteome</keyword>
<comment type="similarity">
    <text evidence="2">Belongs to the crooked-neck family.</text>
</comment>
<evidence type="ECO:0000256" key="5">
    <source>
        <dbReference type="ARBA" id="ARBA00022737"/>
    </source>
</evidence>
<reference evidence="12 13" key="1">
    <citation type="journal article" date="2018" name="Sci. Rep.">
        <title>Raphidocelis subcapitata (=Pseudokirchneriella subcapitata) provides an insight into genome evolution and environmental adaptations in the Sphaeropleales.</title>
        <authorList>
            <person name="Suzuki S."/>
            <person name="Yamaguchi H."/>
            <person name="Nakajima N."/>
            <person name="Kawachi M."/>
        </authorList>
    </citation>
    <scope>NUCLEOTIDE SEQUENCE [LARGE SCALE GENOMIC DNA]</scope>
    <source>
        <strain evidence="12 13">NIES-35</strain>
    </source>
</reference>
<keyword evidence="4" id="KW-0747">Spliceosome</keyword>
<keyword evidence="7" id="KW-0539">Nucleus</keyword>
<feature type="domain" description="Pre-mRNA-splicing factor Syf1/CRNKL1-like C-terminal HAT-repeats" evidence="10">
    <location>
        <begin position="258"/>
        <end position="646"/>
    </location>
</feature>
<dbReference type="FunCoup" id="A0A2V0NRX8">
    <property type="interactions" value="2283"/>
</dbReference>
<feature type="compositionally biased region" description="Gly residues" evidence="8">
    <location>
        <begin position="709"/>
        <end position="719"/>
    </location>
</feature>
<evidence type="ECO:0000259" key="9">
    <source>
        <dbReference type="Pfam" id="PF23220"/>
    </source>
</evidence>
<dbReference type="GO" id="GO:0071014">
    <property type="term" value="C:post-mRNA release spliceosomal complex"/>
    <property type="evidence" value="ECO:0007669"/>
    <property type="project" value="TreeGrafter"/>
</dbReference>
<feature type="compositionally biased region" description="Acidic residues" evidence="8">
    <location>
        <begin position="695"/>
        <end position="708"/>
    </location>
</feature>
<dbReference type="EMBL" id="BDRX01000014">
    <property type="protein sequence ID" value="GBF90079.1"/>
    <property type="molecule type" value="Genomic_DNA"/>
</dbReference>
<evidence type="ECO:0000259" key="11">
    <source>
        <dbReference type="Pfam" id="PF23233"/>
    </source>
</evidence>
<accession>A0A2V0NRX8</accession>
<dbReference type="OrthoDB" id="10067343at2759"/>
<comment type="subcellular location">
    <subcellularLocation>
        <location evidence="1">Nucleus</location>
    </subcellularLocation>
</comment>
<feature type="region of interest" description="Disordered" evidence="8">
    <location>
        <begin position="669"/>
        <end position="766"/>
    </location>
</feature>
<evidence type="ECO:0000256" key="3">
    <source>
        <dbReference type="ARBA" id="ARBA00022664"/>
    </source>
</evidence>
<dbReference type="InterPro" id="IPR011990">
    <property type="entry name" value="TPR-like_helical_dom_sf"/>
</dbReference>
<evidence type="ECO:0000256" key="1">
    <source>
        <dbReference type="ARBA" id="ARBA00004123"/>
    </source>
</evidence>
<dbReference type="GO" id="GO:0071007">
    <property type="term" value="C:U2-type catalytic step 2 spliceosome"/>
    <property type="evidence" value="ECO:0007669"/>
    <property type="project" value="TreeGrafter"/>
</dbReference>
<dbReference type="SUPFAM" id="SSF48452">
    <property type="entry name" value="TPR-like"/>
    <property type="match status" value="4"/>
</dbReference>
<dbReference type="PANTHER" id="PTHR11246">
    <property type="entry name" value="PRE-MRNA SPLICING FACTOR"/>
    <property type="match status" value="1"/>
</dbReference>
<feature type="compositionally biased region" description="Low complexity" evidence="8">
    <location>
        <begin position="735"/>
        <end position="746"/>
    </location>
</feature>
<evidence type="ECO:0000256" key="7">
    <source>
        <dbReference type="ARBA" id="ARBA00023242"/>
    </source>
</evidence>
<dbReference type="Proteomes" id="UP000247498">
    <property type="component" value="Unassembled WGS sequence"/>
</dbReference>
<keyword evidence="3" id="KW-0507">mRNA processing</keyword>
<dbReference type="Gene3D" id="1.25.40.10">
    <property type="entry name" value="Tetratricopeptide repeat domain"/>
    <property type="match status" value="4"/>
</dbReference>
<dbReference type="InterPro" id="IPR055430">
    <property type="entry name" value="HAT_Syf1_CNRKL1_C"/>
</dbReference>
<dbReference type="InterPro" id="IPR003107">
    <property type="entry name" value="HAT"/>
</dbReference>